<dbReference type="AlphaFoldDB" id="V4GVF2"/>
<keyword evidence="2" id="KW-1185">Reference proteome</keyword>
<protein>
    <submittedName>
        <fullName evidence="1">Uncharacterized protein</fullName>
    </submittedName>
</protein>
<dbReference type="Proteomes" id="UP000017840">
    <property type="component" value="Unassembled WGS sequence"/>
</dbReference>
<dbReference type="RefSeq" id="WP_023393696.1">
    <property type="nucleotide sequence ID" value="NZ_ASGZ01000017.1"/>
</dbReference>
<sequence>MDSEEDVPTGTTGVWIGEDDAEMVAAFDARFKSGRGRSAAIKEAMRLYLDVYDAFDAAGVDPDGFPSDREFRAWVRQAVVDHARRESE</sequence>
<accession>V4GVF2</accession>
<dbReference type="EMBL" id="ASGZ01000017">
    <property type="protein sequence ID" value="ESP89141.1"/>
    <property type="molecule type" value="Genomic_DNA"/>
</dbReference>
<proteinExistence type="predicted"/>
<organism evidence="1 2">
    <name type="scientific">Candidatus Halobonum tyrrellensis G22</name>
    <dbReference type="NCBI Taxonomy" id="1324957"/>
    <lineage>
        <taxon>Archaea</taxon>
        <taxon>Methanobacteriati</taxon>
        <taxon>Methanobacteriota</taxon>
        <taxon>Stenosarchaea group</taxon>
        <taxon>Halobacteria</taxon>
        <taxon>Halobacteriales</taxon>
        <taxon>Haloferacaceae</taxon>
        <taxon>Candidatus Halobonum</taxon>
    </lineage>
</organism>
<evidence type="ECO:0000313" key="2">
    <source>
        <dbReference type="Proteomes" id="UP000017840"/>
    </source>
</evidence>
<evidence type="ECO:0000313" key="1">
    <source>
        <dbReference type="EMBL" id="ESP89141.1"/>
    </source>
</evidence>
<comment type="caution">
    <text evidence="1">The sequence shown here is derived from an EMBL/GenBank/DDBJ whole genome shotgun (WGS) entry which is preliminary data.</text>
</comment>
<reference evidence="1 2" key="1">
    <citation type="journal article" date="2013" name="Genome Announc.">
        <title>Draft Genome Sequence of 'Candidatus Halobonum tyrrellensis' Strain G22, Isolated from the Hypersaline Waters of Lake Tyrrell, Australia.</title>
        <authorList>
            <person name="Ugalde J.A."/>
            <person name="Narasingarao P."/>
            <person name="Kuo S."/>
            <person name="Podell S."/>
            <person name="Allen E.E."/>
        </authorList>
    </citation>
    <scope>NUCLEOTIDE SEQUENCE [LARGE SCALE GENOMIC DNA]</scope>
    <source>
        <strain evidence="1 2">G22</strain>
    </source>
</reference>
<dbReference type="STRING" id="1324957.K933_05543"/>
<name>V4GVF2_9EURY</name>
<gene>
    <name evidence="1" type="ORF">K933_05543</name>
</gene>